<dbReference type="EMBL" id="CP001176">
    <property type="protein sequence ID" value="ACK59376.1"/>
    <property type="molecule type" value="Genomic_DNA"/>
</dbReference>
<protein>
    <submittedName>
        <fullName evidence="1">Uncharacterized protein</fullName>
    </submittedName>
</protein>
<dbReference type="AlphaFoldDB" id="B7HAL0"/>
<evidence type="ECO:0000313" key="2">
    <source>
        <dbReference type="Proteomes" id="UP000007096"/>
    </source>
</evidence>
<reference evidence="1 2" key="1">
    <citation type="submission" date="2008-10" db="EMBL/GenBank/DDBJ databases">
        <title>Genome sequence of Bacillus cereus B4264.</title>
        <authorList>
            <person name="Dodson R.J."/>
            <person name="Durkin A.S."/>
            <person name="Rosovitz M.J."/>
            <person name="Rasko D.A."/>
            <person name="Hoffmaster A."/>
            <person name="Ravel J."/>
            <person name="Sutton G."/>
        </authorList>
    </citation>
    <scope>NUCLEOTIDE SEQUENCE [LARGE SCALE GENOMIC DNA]</scope>
    <source>
        <strain evidence="1 2">B4264</strain>
    </source>
</reference>
<organism evidence="1 2">
    <name type="scientific">Bacillus cereus (strain B4264)</name>
    <dbReference type="NCBI Taxonomy" id="405532"/>
    <lineage>
        <taxon>Bacteria</taxon>
        <taxon>Bacillati</taxon>
        <taxon>Bacillota</taxon>
        <taxon>Bacilli</taxon>
        <taxon>Bacillales</taxon>
        <taxon>Bacillaceae</taxon>
        <taxon>Bacillus</taxon>
        <taxon>Bacillus cereus group</taxon>
    </lineage>
</organism>
<name>B7HAL0_BACC4</name>
<dbReference type="HOGENOM" id="CLU_3246748_0_0_9"/>
<evidence type="ECO:0000313" key="1">
    <source>
        <dbReference type="EMBL" id="ACK59376.1"/>
    </source>
</evidence>
<gene>
    <name evidence="1" type="ordered locus">BCB4264_A3596</name>
</gene>
<dbReference type="Proteomes" id="UP000007096">
    <property type="component" value="Chromosome"/>
</dbReference>
<sequence>MREARRETKMNNQMLVLALMVMDEIVNLKNPHRKNNYDSNHE</sequence>
<accession>B7HAL0</accession>
<dbReference type="KEGG" id="bcb:BCB4264_A3596"/>
<proteinExistence type="predicted"/>